<proteinExistence type="predicted"/>
<dbReference type="EMBL" id="CAFBQS010000012">
    <property type="protein sequence ID" value="CAB5058987.1"/>
    <property type="molecule type" value="Genomic_DNA"/>
</dbReference>
<organism evidence="1">
    <name type="scientific">freshwater metagenome</name>
    <dbReference type="NCBI Taxonomy" id="449393"/>
    <lineage>
        <taxon>unclassified sequences</taxon>
        <taxon>metagenomes</taxon>
        <taxon>ecological metagenomes</taxon>
    </lineage>
</organism>
<sequence>MRSAAVIEPPVPPVAKSPLFELLPATPAVPVSVDPKKRIPELECVPPLPAFCVAVVPFGLDLAPPPLPPVR</sequence>
<protein>
    <submittedName>
        <fullName evidence="1">Unannotated protein</fullName>
    </submittedName>
</protein>
<reference evidence="1" key="1">
    <citation type="submission" date="2020-05" db="EMBL/GenBank/DDBJ databases">
        <authorList>
            <person name="Chiriac C."/>
            <person name="Salcher M."/>
            <person name="Ghai R."/>
            <person name="Kavagutti S V."/>
        </authorList>
    </citation>
    <scope>NUCLEOTIDE SEQUENCE</scope>
</reference>
<name>A0A6J7U2G4_9ZZZZ</name>
<accession>A0A6J7U2G4</accession>
<gene>
    <name evidence="1" type="ORF">UFOPK4366_00153</name>
</gene>
<evidence type="ECO:0000313" key="1">
    <source>
        <dbReference type="EMBL" id="CAB5058987.1"/>
    </source>
</evidence>
<dbReference type="AlphaFoldDB" id="A0A6J7U2G4"/>